<organism evidence="1 2">
    <name type="scientific">Hypoxylon rubiginosum</name>
    <dbReference type="NCBI Taxonomy" id="110542"/>
    <lineage>
        <taxon>Eukaryota</taxon>
        <taxon>Fungi</taxon>
        <taxon>Dikarya</taxon>
        <taxon>Ascomycota</taxon>
        <taxon>Pezizomycotina</taxon>
        <taxon>Sordariomycetes</taxon>
        <taxon>Xylariomycetidae</taxon>
        <taxon>Xylariales</taxon>
        <taxon>Hypoxylaceae</taxon>
        <taxon>Hypoxylon</taxon>
    </lineage>
</organism>
<dbReference type="EMBL" id="MU394343">
    <property type="protein sequence ID" value="KAI6084007.1"/>
    <property type="molecule type" value="Genomic_DNA"/>
</dbReference>
<name>A0ACC0CUB9_9PEZI</name>
<evidence type="ECO:0000313" key="1">
    <source>
        <dbReference type="EMBL" id="KAI6084007.1"/>
    </source>
</evidence>
<reference evidence="1 2" key="1">
    <citation type="journal article" date="2022" name="New Phytol.">
        <title>Ecological generalism drives hyperdiversity of secondary metabolite gene clusters in xylarialean endophytes.</title>
        <authorList>
            <person name="Franco M.E.E."/>
            <person name="Wisecaver J.H."/>
            <person name="Arnold A.E."/>
            <person name="Ju Y.M."/>
            <person name="Slot J.C."/>
            <person name="Ahrendt S."/>
            <person name="Moore L.P."/>
            <person name="Eastman K.E."/>
            <person name="Scott K."/>
            <person name="Konkel Z."/>
            <person name="Mondo S.J."/>
            <person name="Kuo A."/>
            <person name="Hayes R.D."/>
            <person name="Haridas S."/>
            <person name="Andreopoulos B."/>
            <person name="Riley R."/>
            <person name="LaButti K."/>
            <person name="Pangilinan J."/>
            <person name="Lipzen A."/>
            <person name="Amirebrahimi M."/>
            <person name="Yan J."/>
            <person name="Adam C."/>
            <person name="Keymanesh K."/>
            <person name="Ng V."/>
            <person name="Louie K."/>
            <person name="Northen T."/>
            <person name="Drula E."/>
            <person name="Henrissat B."/>
            <person name="Hsieh H.M."/>
            <person name="Youens-Clark K."/>
            <person name="Lutzoni F."/>
            <person name="Miadlikowska J."/>
            <person name="Eastwood D.C."/>
            <person name="Hamelin R.C."/>
            <person name="Grigoriev I.V."/>
            <person name="U'Ren J.M."/>
        </authorList>
    </citation>
    <scope>NUCLEOTIDE SEQUENCE [LARGE SCALE GENOMIC DNA]</scope>
    <source>
        <strain evidence="1 2">ER1909</strain>
    </source>
</reference>
<protein>
    <submittedName>
        <fullName evidence="1">Uncharacterized protein</fullName>
    </submittedName>
</protein>
<accession>A0ACC0CUB9</accession>
<evidence type="ECO:0000313" key="2">
    <source>
        <dbReference type="Proteomes" id="UP001497680"/>
    </source>
</evidence>
<gene>
    <name evidence="1" type="ORF">F4821DRAFT_243593</name>
</gene>
<keyword evidence="2" id="KW-1185">Reference proteome</keyword>
<proteinExistence type="predicted"/>
<sequence>MSVNLGPLTTTFTPAPECSSSAGIYYVPCTTQGCDFEYWAQGPLSGSSCYPDGYIPTVQRVYYSPGVCPKGYTPACTSYHTISTLTETIYSCCPEASGFPYYCAGTKANWQTTLGCGVDMDNGHFSLTDLIVMDQSWNVESTISTSRTALAVGAYAIEVRFQAADFTSSSTPTSTSFTQTSSPSQVIIPQTSAPTPSSAAEDNNGNAGGSGKVEVGVAVGIGIGSAVVMLIIALGCFLFIRKRKQASKEALNSNNAPDIQTLSYSPQGISELSERWIPYQLSADDFRERHELGGDAQYQSTHESTLSGSLRMYR</sequence>
<comment type="caution">
    <text evidence="1">The sequence shown here is derived from an EMBL/GenBank/DDBJ whole genome shotgun (WGS) entry which is preliminary data.</text>
</comment>
<dbReference type="Proteomes" id="UP001497680">
    <property type="component" value="Unassembled WGS sequence"/>
</dbReference>